<dbReference type="InterPro" id="IPR011051">
    <property type="entry name" value="RmlC_Cupin_sf"/>
</dbReference>
<protein>
    <recommendedName>
        <fullName evidence="1">Cupin type-2 domain-containing protein</fullName>
    </recommendedName>
</protein>
<accession>A0ABP9QII2</accession>
<dbReference type="InterPro" id="IPR053146">
    <property type="entry name" value="QDO-like"/>
</dbReference>
<dbReference type="RefSeq" id="WP_185065876.1">
    <property type="nucleotide sequence ID" value="NZ_BAABJP010000026.1"/>
</dbReference>
<evidence type="ECO:0000313" key="3">
    <source>
        <dbReference type="Proteomes" id="UP001428817"/>
    </source>
</evidence>
<dbReference type="PANTHER" id="PTHR36440">
    <property type="entry name" value="PUTATIVE (AFU_ORTHOLOGUE AFUA_8G07350)-RELATED"/>
    <property type="match status" value="1"/>
</dbReference>
<dbReference type="Gene3D" id="2.60.120.10">
    <property type="entry name" value="Jelly Rolls"/>
    <property type="match status" value="1"/>
</dbReference>
<dbReference type="Pfam" id="PF07883">
    <property type="entry name" value="Cupin_2"/>
    <property type="match status" value="1"/>
</dbReference>
<sequence>MAEMLVIRGGEGQAYRLGNALFKVGGSQTGGRFDFMLMDVEHRAGPPLHVHEVQDDTFYVLSGVLTVQAGEQVVELGPGDFATVPPGVPHTFDNLDATQGAVRVVNLMTPGGYDELFKEWESVSGTPSQEEITSIYARHGAKPVGPPLRDRDVHG</sequence>
<keyword evidence="3" id="KW-1185">Reference proteome</keyword>
<dbReference type="EMBL" id="BAABJP010000026">
    <property type="protein sequence ID" value="GAA5162521.1"/>
    <property type="molecule type" value="Genomic_DNA"/>
</dbReference>
<evidence type="ECO:0000259" key="1">
    <source>
        <dbReference type="Pfam" id="PF07883"/>
    </source>
</evidence>
<organism evidence="2 3">
    <name type="scientific">Pseudonocardia eucalypti</name>
    <dbReference type="NCBI Taxonomy" id="648755"/>
    <lineage>
        <taxon>Bacteria</taxon>
        <taxon>Bacillati</taxon>
        <taxon>Actinomycetota</taxon>
        <taxon>Actinomycetes</taxon>
        <taxon>Pseudonocardiales</taxon>
        <taxon>Pseudonocardiaceae</taxon>
        <taxon>Pseudonocardia</taxon>
    </lineage>
</organism>
<dbReference type="InterPro" id="IPR014710">
    <property type="entry name" value="RmlC-like_jellyroll"/>
</dbReference>
<comment type="caution">
    <text evidence="2">The sequence shown here is derived from an EMBL/GenBank/DDBJ whole genome shotgun (WGS) entry which is preliminary data.</text>
</comment>
<dbReference type="SUPFAM" id="SSF51182">
    <property type="entry name" value="RmlC-like cupins"/>
    <property type="match status" value="1"/>
</dbReference>
<dbReference type="Proteomes" id="UP001428817">
    <property type="component" value="Unassembled WGS sequence"/>
</dbReference>
<evidence type="ECO:0000313" key="2">
    <source>
        <dbReference type="EMBL" id="GAA5162521.1"/>
    </source>
</evidence>
<reference evidence="3" key="1">
    <citation type="journal article" date="2019" name="Int. J. Syst. Evol. Microbiol.">
        <title>The Global Catalogue of Microorganisms (GCM) 10K type strain sequencing project: providing services to taxonomists for standard genome sequencing and annotation.</title>
        <authorList>
            <consortium name="The Broad Institute Genomics Platform"/>
            <consortium name="The Broad Institute Genome Sequencing Center for Infectious Disease"/>
            <person name="Wu L."/>
            <person name="Ma J."/>
        </authorList>
    </citation>
    <scope>NUCLEOTIDE SEQUENCE [LARGE SCALE GENOMIC DNA]</scope>
    <source>
        <strain evidence="3">JCM 18303</strain>
    </source>
</reference>
<gene>
    <name evidence="2" type="ORF">GCM10023321_48230</name>
</gene>
<dbReference type="InterPro" id="IPR013096">
    <property type="entry name" value="Cupin_2"/>
</dbReference>
<feature type="domain" description="Cupin type-2" evidence="1">
    <location>
        <begin position="37"/>
        <end position="98"/>
    </location>
</feature>
<dbReference type="PANTHER" id="PTHR36440:SF1">
    <property type="entry name" value="PUTATIVE (AFU_ORTHOLOGUE AFUA_8G07350)-RELATED"/>
    <property type="match status" value="1"/>
</dbReference>
<proteinExistence type="predicted"/>
<name>A0ABP9QII2_9PSEU</name>